<evidence type="ECO:0000259" key="2">
    <source>
        <dbReference type="Pfam" id="PF13628"/>
    </source>
</evidence>
<dbReference type="PROSITE" id="PS51257">
    <property type="entry name" value="PROKAR_LIPOPROTEIN"/>
    <property type="match status" value="1"/>
</dbReference>
<dbReference type="AlphaFoldDB" id="A0A381FCJ5"/>
<accession>A0A381FCJ5</accession>
<dbReference type="InterPro" id="IPR012347">
    <property type="entry name" value="Ferritin-like"/>
</dbReference>
<dbReference type="EMBL" id="UFVR01000004">
    <property type="protein sequence ID" value="SUX44257.1"/>
    <property type="molecule type" value="Genomic_DNA"/>
</dbReference>
<dbReference type="PANTHER" id="PTHR38593">
    <property type="entry name" value="BLR2558 PROTEIN"/>
    <property type="match status" value="1"/>
</dbReference>
<feature type="compositionally biased region" description="Polar residues" evidence="1">
    <location>
        <begin position="35"/>
        <end position="51"/>
    </location>
</feature>
<evidence type="ECO:0000313" key="4">
    <source>
        <dbReference type="Proteomes" id="UP000254282"/>
    </source>
</evidence>
<feature type="domain" description="DUF4142" evidence="2">
    <location>
        <begin position="64"/>
        <end position="197"/>
    </location>
</feature>
<evidence type="ECO:0000256" key="1">
    <source>
        <dbReference type="SAM" id="MobiDB-lite"/>
    </source>
</evidence>
<dbReference type="RefSeq" id="WP_115619259.1">
    <property type="nucleotide sequence ID" value="NZ_UFVR01000004.1"/>
</dbReference>
<sequence>MKKTIVTLFAAALLVACNKKETSPTVDHSSDHMETSAQDESATTGTDSLTTIDNSTSVAQLSDQDKKFADAAAKGGMMEVMAGKLAADLSTNTTVKTLGEMMVKDHTKANDELKQWASKNAYTLPAKLDADQQKKYDELKAKKGAEFDRMYTDLMVADHQKTITDFKKESAEGSESTLKSFASKTLPALEHHLMESQKAQKAVK</sequence>
<gene>
    <name evidence="3" type="ORF">NCTC13532_00719</name>
</gene>
<name>A0A381FCJ5_9FLAO</name>
<protein>
    <submittedName>
        <fullName evidence="3">Predicted outer membrane protein</fullName>
    </submittedName>
</protein>
<feature type="region of interest" description="Disordered" evidence="1">
    <location>
        <begin position="21"/>
        <end position="51"/>
    </location>
</feature>
<dbReference type="InterPro" id="IPR025419">
    <property type="entry name" value="DUF4142"/>
</dbReference>
<dbReference type="Pfam" id="PF13628">
    <property type="entry name" value="DUF4142"/>
    <property type="match status" value="1"/>
</dbReference>
<dbReference type="PANTHER" id="PTHR38593:SF1">
    <property type="entry name" value="BLR2558 PROTEIN"/>
    <property type="match status" value="1"/>
</dbReference>
<dbReference type="Proteomes" id="UP000254282">
    <property type="component" value="Unassembled WGS sequence"/>
</dbReference>
<organism evidence="3 4">
    <name type="scientific">Chryseobacterium indoltheticum</name>
    <dbReference type="NCBI Taxonomy" id="254"/>
    <lineage>
        <taxon>Bacteria</taxon>
        <taxon>Pseudomonadati</taxon>
        <taxon>Bacteroidota</taxon>
        <taxon>Flavobacteriia</taxon>
        <taxon>Flavobacteriales</taxon>
        <taxon>Weeksellaceae</taxon>
        <taxon>Chryseobacterium group</taxon>
        <taxon>Chryseobacterium</taxon>
    </lineage>
</organism>
<proteinExistence type="predicted"/>
<reference evidence="3 4" key="1">
    <citation type="submission" date="2018-06" db="EMBL/GenBank/DDBJ databases">
        <authorList>
            <consortium name="Pathogen Informatics"/>
            <person name="Doyle S."/>
        </authorList>
    </citation>
    <scope>NUCLEOTIDE SEQUENCE [LARGE SCALE GENOMIC DNA]</scope>
    <source>
        <strain evidence="3 4">NCTC13532</strain>
    </source>
</reference>
<evidence type="ECO:0000313" key="3">
    <source>
        <dbReference type="EMBL" id="SUX44257.1"/>
    </source>
</evidence>
<dbReference type="Gene3D" id="1.20.1260.10">
    <property type="match status" value="1"/>
</dbReference>
<feature type="compositionally biased region" description="Basic and acidic residues" evidence="1">
    <location>
        <begin position="21"/>
        <end position="34"/>
    </location>
</feature>